<dbReference type="Gene3D" id="2.170.150.80">
    <property type="entry name" value="NAC domain"/>
    <property type="match status" value="1"/>
</dbReference>
<dbReference type="PANTHER" id="PTHR31719">
    <property type="entry name" value="NAC TRANSCRIPTION FACTOR 56"/>
    <property type="match status" value="1"/>
</dbReference>
<dbReference type="SUPFAM" id="SSF101941">
    <property type="entry name" value="NAC domain"/>
    <property type="match status" value="1"/>
</dbReference>
<dbReference type="EMBL" id="NMUH01001096">
    <property type="protein sequence ID" value="MQL88842.1"/>
    <property type="molecule type" value="Genomic_DNA"/>
</dbReference>
<feature type="domain" description="NAC" evidence="6">
    <location>
        <begin position="58"/>
        <end position="198"/>
    </location>
</feature>
<keyword evidence="4" id="KW-0539">Nucleus</keyword>
<keyword evidence="1" id="KW-0805">Transcription regulation</keyword>
<evidence type="ECO:0000313" key="8">
    <source>
        <dbReference type="Proteomes" id="UP000652761"/>
    </source>
</evidence>
<keyword evidence="8" id="KW-1185">Reference proteome</keyword>
<keyword evidence="2" id="KW-0238">DNA-binding</keyword>
<organism evidence="7 8">
    <name type="scientific">Colocasia esculenta</name>
    <name type="common">Wild taro</name>
    <name type="synonym">Arum esculentum</name>
    <dbReference type="NCBI Taxonomy" id="4460"/>
    <lineage>
        <taxon>Eukaryota</taxon>
        <taxon>Viridiplantae</taxon>
        <taxon>Streptophyta</taxon>
        <taxon>Embryophyta</taxon>
        <taxon>Tracheophyta</taxon>
        <taxon>Spermatophyta</taxon>
        <taxon>Magnoliopsida</taxon>
        <taxon>Liliopsida</taxon>
        <taxon>Araceae</taxon>
        <taxon>Aroideae</taxon>
        <taxon>Colocasieae</taxon>
        <taxon>Colocasia</taxon>
    </lineage>
</organism>
<evidence type="ECO:0000256" key="5">
    <source>
        <dbReference type="SAM" id="MobiDB-lite"/>
    </source>
</evidence>
<dbReference type="GO" id="GO:0003677">
    <property type="term" value="F:DNA binding"/>
    <property type="evidence" value="ECO:0007669"/>
    <property type="project" value="UniProtKB-KW"/>
</dbReference>
<evidence type="ECO:0000259" key="6">
    <source>
        <dbReference type="PROSITE" id="PS51005"/>
    </source>
</evidence>
<feature type="compositionally biased region" description="Low complexity" evidence="5">
    <location>
        <begin position="407"/>
        <end position="418"/>
    </location>
</feature>
<dbReference type="OrthoDB" id="1625833at2759"/>
<dbReference type="Pfam" id="PF02365">
    <property type="entry name" value="NAM"/>
    <property type="match status" value="1"/>
</dbReference>
<name>A0A843URC6_COLES</name>
<protein>
    <recommendedName>
        <fullName evidence="6">NAC domain-containing protein</fullName>
    </recommendedName>
</protein>
<dbReference type="InterPro" id="IPR036093">
    <property type="entry name" value="NAC_dom_sf"/>
</dbReference>
<reference evidence="7" key="1">
    <citation type="submission" date="2017-07" db="EMBL/GenBank/DDBJ databases">
        <title>Taro Niue Genome Assembly and Annotation.</title>
        <authorList>
            <person name="Atibalentja N."/>
            <person name="Keating K."/>
            <person name="Fields C.J."/>
        </authorList>
    </citation>
    <scope>NUCLEOTIDE SEQUENCE</scope>
    <source>
        <strain evidence="7">Niue_2</strain>
        <tissue evidence="7">Leaf</tissue>
    </source>
</reference>
<gene>
    <name evidence="7" type="ORF">Taro_021412</name>
</gene>
<dbReference type="PANTHER" id="PTHR31719:SF43">
    <property type="entry name" value="NAC TRANSCRIPTION FACTOR 56"/>
    <property type="match status" value="1"/>
</dbReference>
<proteinExistence type="predicted"/>
<sequence length="439" mass="48363">MFGRRAEFPPGDGHCTWCDKIDASVSFVSCDWFGSSYAGKEFSFVVRYMMSPLVATSTPSSIKLDWSDDEILMFLERKTSGEPLSSNIITEVNPFSFDPWNLPDNIWYLCNSKEPISPKAEGKIKNTTSGYWKDMECDVKICISNHTVGRKVTWEFFGGAAPSGEKIVWKMFEYKLEKSESQATEGQDFNSLCRIFWYNKNLPAFEEPQNSESLNDADGDYVQSALLSMLEQEEEFGLLGSTYGSQGLAAVSDGSVEDLRPNRSAECQADCDFSVGDFMELNDLYDPESSSSSSDNSSCVSESSDEYFDSEALLRVLESESKLVNEGHHAEHNFSVSSSLRSERMIVQPPPPSSIQNSGAHLVMMGEVSSSSGLARGPQMEGSSSFPPFSGSSGSPRRNRVTKETDSSSQGAGTSQGSVTNRVGRIAKLGKKYFCFASY</sequence>
<evidence type="ECO:0000256" key="4">
    <source>
        <dbReference type="ARBA" id="ARBA00023242"/>
    </source>
</evidence>
<dbReference type="GO" id="GO:0006355">
    <property type="term" value="P:regulation of DNA-templated transcription"/>
    <property type="evidence" value="ECO:0007669"/>
    <property type="project" value="InterPro"/>
</dbReference>
<evidence type="ECO:0000256" key="3">
    <source>
        <dbReference type="ARBA" id="ARBA00023163"/>
    </source>
</evidence>
<evidence type="ECO:0000256" key="1">
    <source>
        <dbReference type="ARBA" id="ARBA00023015"/>
    </source>
</evidence>
<keyword evidence="3" id="KW-0804">Transcription</keyword>
<dbReference type="Proteomes" id="UP000652761">
    <property type="component" value="Unassembled WGS sequence"/>
</dbReference>
<comment type="caution">
    <text evidence="7">The sequence shown here is derived from an EMBL/GenBank/DDBJ whole genome shotgun (WGS) entry which is preliminary data.</text>
</comment>
<dbReference type="InterPro" id="IPR003441">
    <property type="entry name" value="NAC-dom"/>
</dbReference>
<accession>A0A843URC6</accession>
<evidence type="ECO:0000256" key="2">
    <source>
        <dbReference type="ARBA" id="ARBA00023125"/>
    </source>
</evidence>
<dbReference type="AlphaFoldDB" id="A0A843URC6"/>
<feature type="compositionally biased region" description="Low complexity" evidence="5">
    <location>
        <begin position="382"/>
        <end position="396"/>
    </location>
</feature>
<evidence type="ECO:0000313" key="7">
    <source>
        <dbReference type="EMBL" id="MQL88842.1"/>
    </source>
</evidence>
<dbReference type="PROSITE" id="PS51005">
    <property type="entry name" value="NAC"/>
    <property type="match status" value="1"/>
</dbReference>
<feature type="region of interest" description="Disordered" evidence="5">
    <location>
        <begin position="334"/>
        <end position="419"/>
    </location>
</feature>